<dbReference type="EMBL" id="QVIG01000001">
    <property type="protein sequence ID" value="RGD58561.1"/>
    <property type="molecule type" value="Genomic_DNA"/>
</dbReference>
<keyword evidence="5" id="KW-0812">Transmembrane</keyword>
<dbReference type="Proteomes" id="UP000263377">
    <property type="component" value="Unassembled WGS sequence"/>
</dbReference>
<evidence type="ECO:0000256" key="2">
    <source>
        <dbReference type="ARBA" id="ARBA00022676"/>
    </source>
</evidence>
<keyword evidence="5" id="KW-0472">Membrane</keyword>
<reference evidence="6 7" key="1">
    <citation type="submission" date="2018-08" db="EMBL/GenBank/DDBJ databases">
        <title>Diversity &amp; Physiological Properties of Lignin-Decomposing Actinobacteria from Soil.</title>
        <authorList>
            <person name="Roh S.G."/>
            <person name="Kim S.B."/>
        </authorList>
    </citation>
    <scope>NUCLEOTIDE SEQUENCE [LARGE SCALE GENOMIC DNA]</scope>
    <source>
        <strain evidence="6 7">MMS17-GH009</strain>
    </source>
</reference>
<keyword evidence="7" id="KW-1185">Reference proteome</keyword>
<feature type="region of interest" description="Disordered" evidence="4">
    <location>
        <begin position="1"/>
        <end position="26"/>
    </location>
</feature>
<evidence type="ECO:0000256" key="4">
    <source>
        <dbReference type="SAM" id="MobiDB-lite"/>
    </source>
</evidence>
<keyword evidence="5" id="KW-1133">Transmembrane helix</keyword>
<dbReference type="RefSeq" id="WP_079272107.1">
    <property type="nucleotide sequence ID" value="NZ_QVIG01000001.1"/>
</dbReference>
<feature type="transmembrane region" description="Helical" evidence="5">
    <location>
        <begin position="325"/>
        <end position="343"/>
    </location>
</feature>
<dbReference type="SUPFAM" id="SSF53448">
    <property type="entry name" value="Nucleotide-diphospho-sugar transferases"/>
    <property type="match status" value="1"/>
</dbReference>
<dbReference type="PANTHER" id="PTHR43630">
    <property type="entry name" value="POLY-BETA-1,6-N-ACETYL-D-GLUCOSAMINE SYNTHASE"/>
    <property type="match status" value="1"/>
</dbReference>
<accession>A0A372ZS17</accession>
<comment type="caution">
    <text evidence="6">The sequence shown here is derived from an EMBL/GenBank/DDBJ whole genome shotgun (WGS) entry which is preliminary data.</text>
</comment>
<dbReference type="Pfam" id="PF13641">
    <property type="entry name" value="Glyco_tranf_2_3"/>
    <property type="match status" value="1"/>
</dbReference>
<dbReference type="GO" id="GO:0016757">
    <property type="term" value="F:glycosyltransferase activity"/>
    <property type="evidence" value="ECO:0007669"/>
    <property type="project" value="UniProtKB-KW"/>
</dbReference>
<proteinExistence type="inferred from homology"/>
<dbReference type="AlphaFoldDB" id="A0A372ZS17"/>
<sequence length="392" mass="44128">MSGTAAPSAPIEEARSSRSRHRRGRVAPAAGTALYDTVILVPARNEEVGVLTSLDSLAKQSRRPDLIIVVVNNSTDRTREFAQRFADDERTPPTVVLNLDNNPHKKAGALNHGLEWLREAVGGRLTGAVRHVLVMDADTELHHRFIERARNVISSDPELGGVSASCLGRTGLWRNPWQRYLLGMQIIEYGRAASARYRADVHTMSGAGSFYRAEALQTLIDWRGEVFWEDHRNLVEDYETTLALKESGWKVTANELCIAYTDLMPTLRELIQQRERWSRGTVDTLRARGWTKFTWHSISTLIMGLIASAYILGWGTKQVAAMARFGVSHAPLFWAMIGFWVLYPALRVRKLGPKAMIVEALLIPELVFTVVRTYWLVSSVIKSYMTRVSAWK</sequence>
<dbReference type="CDD" id="cd06423">
    <property type="entry name" value="CESA_like"/>
    <property type="match status" value="1"/>
</dbReference>
<keyword evidence="3 6" id="KW-0808">Transferase</keyword>
<name>A0A372ZS17_9ACTN</name>
<evidence type="ECO:0000313" key="6">
    <source>
        <dbReference type="EMBL" id="RGD58561.1"/>
    </source>
</evidence>
<protein>
    <submittedName>
        <fullName evidence="6">Glycosyltransferase family 2 protein</fullName>
    </submittedName>
</protein>
<dbReference type="PANTHER" id="PTHR43630:SF1">
    <property type="entry name" value="POLY-BETA-1,6-N-ACETYL-D-GLUCOSAMINE SYNTHASE"/>
    <property type="match status" value="1"/>
</dbReference>
<evidence type="ECO:0000313" key="7">
    <source>
        <dbReference type="Proteomes" id="UP000263377"/>
    </source>
</evidence>
<keyword evidence="2" id="KW-0328">Glycosyltransferase</keyword>
<evidence type="ECO:0000256" key="3">
    <source>
        <dbReference type="ARBA" id="ARBA00022679"/>
    </source>
</evidence>
<dbReference type="Gene3D" id="3.90.550.10">
    <property type="entry name" value="Spore Coat Polysaccharide Biosynthesis Protein SpsA, Chain A"/>
    <property type="match status" value="1"/>
</dbReference>
<organism evidence="6 7">
    <name type="scientific">Kitasatospora xanthocidica</name>
    <dbReference type="NCBI Taxonomy" id="83382"/>
    <lineage>
        <taxon>Bacteria</taxon>
        <taxon>Bacillati</taxon>
        <taxon>Actinomycetota</taxon>
        <taxon>Actinomycetes</taxon>
        <taxon>Kitasatosporales</taxon>
        <taxon>Streptomycetaceae</taxon>
        <taxon>Kitasatospora</taxon>
    </lineage>
</organism>
<evidence type="ECO:0000256" key="1">
    <source>
        <dbReference type="ARBA" id="ARBA00006739"/>
    </source>
</evidence>
<feature type="transmembrane region" description="Helical" evidence="5">
    <location>
        <begin position="355"/>
        <end position="377"/>
    </location>
</feature>
<dbReference type="InterPro" id="IPR029044">
    <property type="entry name" value="Nucleotide-diphossugar_trans"/>
</dbReference>
<feature type="transmembrane region" description="Helical" evidence="5">
    <location>
        <begin position="293"/>
        <end position="313"/>
    </location>
</feature>
<gene>
    <name evidence="6" type="ORF">DR950_12885</name>
</gene>
<evidence type="ECO:0000256" key="5">
    <source>
        <dbReference type="SAM" id="Phobius"/>
    </source>
</evidence>
<comment type="similarity">
    <text evidence="1">Belongs to the glycosyltransferase 2 family.</text>
</comment>